<evidence type="ECO:0000313" key="3">
    <source>
        <dbReference type="Proteomes" id="UP000799118"/>
    </source>
</evidence>
<dbReference type="AlphaFoldDB" id="A0A6A4GUL8"/>
<sequence>MDTPPSKTPVEHEYSPNCASDSTKMPPSSSNANISNSTPSTRVVSSPAANSVDGASMNTSSNSEVNTESNSSDNDEIASMGAKSPSHAEHAGNEIIYLGYAKRQIVIGGDARKSAQTAIDLTTTASIFEHELGQFW</sequence>
<feature type="compositionally biased region" description="Low complexity" evidence="1">
    <location>
        <begin position="26"/>
        <end position="40"/>
    </location>
</feature>
<evidence type="ECO:0000256" key="1">
    <source>
        <dbReference type="SAM" id="MobiDB-lite"/>
    </source>
</evidence>
<keyword evidence="3" id="KW-1185">Reference proteome</keyword>
<reference evidence="2" key="1">
    <citation type="journal article" date="2019" name="Environ. Microbiol.">
        <title>Fungal ecological strategies reflected in gene transcription - a case study of two litter decomposers.</title>
        <authorList>
            <person name="Barbi F."/>
            <person name="Kohler A."/>
            <person name="Barry K."/>
            <person name="Baskaran P."/>
            <person name="Daum C."/>
            <person name="Fauchery L."/>
            <person name="Ihrmark K."/>
            <person name="Kuo A."/>
            <person name="LaButti K."/>
            <person name="Lipzen A."/>
            <person name="Morin E."/>
            <person name="Grigoriev I.V."/>
            <person name="Henrissat B."/>
            <person name="Lindahl B."/>
            <person name="Martin F."/>
        </authorList>
    </citation>
    <scope>NUCLEOTIDE SEQUENCE</scope>
    <source>
        <strain evidence="2">JB14</strain>
    </source>
</reference>
<dbReference type="EMBL" id="ML769712">
    <property type="protein sequence ID" value="KAE9389113.1"/>
    <property type="molecule type" value="Genomic_DNA"/>
</dbReference>
<feature type="compositionally biased region" description="Low complexity" evidence="1">
    <location>
        <begin position="56"/>
        <end position="72"/>
    </location>
</feature>
<feature type="region of interest" description="Disordered" evidence="1">
    <location>
        <begin position="1"/>
        <end position="89"/>
    </location>
</feature>
<accession>A0A6A4GUL8</accession>
<name>A0A6A4GUL8_9AGAR</name>
<evidence type="ECO:0000313" key="2">
    <source>
        <dbReference type="EMBL" id="KAE9389113.1"/>
    </source>
</evidence>
<protein>
    <submittedName>
        <fullName evidence="2">Uncharacterized protein</fullName>
    </submittedName>
</protein>
<gene>
    <name evidence="2" type="ORF">BT96DRAFT_1003591</name>
</gene>
<organism evidence="2 3">
    <name type="scientific">Gymnopus androsaceus JB14</name>
    <dbReference type="NCBI Taxonomy" id="1447944"/>
    <lineage>
        <taxon>Eukaryota</taxon>
        <taxon>Fungi</taxon>
        <taxon>Dikarya</taxon>
        <taxon>Basidiomycota</taxon>
        <taxon>Agaricomycotina</taxon>
        <taxon>Agaricomycetes</taxon>
        <taxon>Agaricomycetidae</taxon>
        <taxon>Agaricales</taxon>
        <taxon>Marasmiineae</taxon>
        <taxon>Omphalotaceae</taxon>
        <taxon>Gymnopus</taxon>
    </lineage>
</organism>
<dbReference type="Proteomes" id="UP000799118">
    <property type="component" value="Unassembled WGS sequence"/>
</dbReference>
<proteinExistence type="predicted"/>